<protein>
    <recommendedName>
        <fullName evidence="3">GIY-YIG nuclease family protein</fullName>
    </recommendedName>
</protein>
<evidence type="ECO:0008006" key="3">
    <source>
        <dbReference type="Google" id="ProtNLM"/>
    </source>
</evidence>
<organism evidence="1 2">
    <name type="scientific">Undibacterium jejuense</name>
    <dbReference type="NCBI Taxonomy" id="1344949"/>
    <lineage>
        <taxon>Bacteria</taxon>
        <taxon>Pseudomonadati</taxon>
        <taxon>Pseudomonadota</taxon>
        <taxon>Betaproteobacteria</taxon>
        <taxon>Burkholderiales</taxon>
        <taxon>Oxalobacteraceae</taxon>
        <taxon>Undibacterium</taxon>
    </lineage>
</organism>
<gene>
    <name evidence="1" type="ORF">H8K32_03920</name>
</gene>
<dbReference type="Proteomes" id="UP000634011">
    <property type="component" value="Unassembled WGS sequence"/>
</dbReference>
<sequence length="173" mass="19612">MSTGYRNYRTLPQEPKFLHGTPGSIYILQNDGLRPGLFRIGATRRSGVSKAMEFNRDMQNMLPGSYECVFELHTKDCGAALDAITQKFSLCRHGKKNLDFYQLDLEEASNTIMSIIADINNLAIERARSRQQHAPELMRHLLPELPDSEPANNPSFTQPPPSFLRKAFEWVAS</sequence>
<keyword evidence="2" id="KW-1185">Reference proteome</keyword>
<evidence type="ECO:0000313" key="1">
    <source>
        <dbReference type="EMBL" id="MBC3861237.1"/>
    </source>
</evidence>
<comment type="caution">
    <text evidence="1">The sequence shown here is derived from an EMBL/GenBank/DDBJ whole genome shotgun (WGS) entry which is preliminary data.</text>
</comment>
<proteinExistence type="predicted"/>
<evidence type="ECO:0000313" key="2">
    <source>
        <dbReference type="Proteomes" id="UP000634011"/>
    </source>
</evidence>
<reference evidence="1" key="1">
    <citation type="submission" date="2020-08" db="EMBL/GenBank/DDBJ databases">
        <title>Novel species isolated from subtropical streams in China.</title>
        <authorList>
            <person name="Lu H."/>
        </authorList>
    </citation>
    <scope>NUCLEOTIDE SEQUENCE</scope>
    <source>
        <strain evidence="1">KACC 12607</strain>
    </source>
</reference>
<name>A0A923KHN9_9BURK</name>
<dbReference type="EMBL" id="JACOFV010000002">
    <property type="protein sequence ID" value="MBC3861237.1"/>
    <property type="molecule type" value="Genomic_DNA"/>
</dbReference>
<dbReference type="AlphaFoldDB" id="A0A923KHN9"/>
<dbReference type="RefSeq" id="WP_186911166.1">
    <property type="nucleotide sequence ID" value="NZ_JACOFV010000002.1"/>
</dbReference>
<accession>A0A923KHN9</accession>